<feature type="region of interest" description="Disordered" evidence="2">
    <location>
        <begin position="547"/>
        <end position="609"/>
    </location>
</feature>
<keyword evidence="3" id="KW-0472">Membrane</keyword>
<proteinExistence type="predicted"/>
<dbReference type="OrthoDB" id="6363929at2759"/>
<keyword evidence="3" id="KW-1133">Transmembrane helix</keyword>
<dbReference type="Pfam" id="PF13181">
    <property type="entry name" value="TPR_8"/>
    <property type="match status" value="1"/>
</dbReference>
<dbReference type="InterPro" id="IPR011990">
    <property type="entry name" value="TPR-like_helical_dom_sf"/>
</dbReference>
<keyword evidence="1" id="KW-0175">Coiled coil</keyword>
<dbReference type="PANTHER" id="PTHR14094:SF9">
    <property type="entry name" value="SIGNAL RECOGNITION PARTICLE SUBUNIT SRP72"/>
    <property type="match status" value="1"/>
</dbReference>
<dbReference type="SUPFAM" id="SSF48452">
    <property type="entry name" value="TPR-like"/>
    <property type="match status" value="1"/>
</dbReference>
<evidence type="ECO:0000256" key="3">
    <source>
        <dbReference type="SAM" id="Phobius"/>
    </source>
</evidence>
<evidence type="ECO:0000313" key="4">
    <source>
        <dbReference type="EMBL" id="CAF2892512.1"/>
    </source>
</evidence>
<dbReference type="GO" id="GO:0005786">
    <property type="term" value="C:signal recognition particle, endoplasmic reticulum targeting"/>
    <property type="evidence" value="ECO:0007669"/>
    <property type="project" value="TreeGrafter"/>
</dbReference>
<feature type="compositionally biased region" description="Basic residues" evidence="2">
    <location>
        <begin position="547"/>
        <end position="556"/>
    </location>
</feature>
<reference evidence="4" key="1">
    <citation type="submission" date="2021-02" db="EMBL/GenBank/DDBJ databases">
        <authorList>
            <person name="Bekaert M."/>
        </authorList>
    </citation>
    <scope>NUCLEOTIDE SEQUENCE</scope>
    <source>
        <strain evidence="4">IoA-00</strain>
    </source>
</reference>
<dbReference type="InterPro" id="IPR031545">
    <property type="entry name" value="SRP72_TPR-like"/>
</dbReference>
<organism evidence="4 5">
    <name type="scientific">Lepeophtheirus salmonis</name>
    <name type="common">Salmon louse</name>
    <name type="synonym">Caligus salmonis</name>
    <dbReference type="NCBI Taxonomy" id="72036"/>
    <lineage>
        <taxon>Eukaryota</taxon>
        <taxon>Metazoa</taxon>
        <taxon>Ecdysozoa</taxon>
        <taxon>Arthropoda</taxon>
        <taxon>Crustacea</taxon>
        <taxon>Multicrustacea</taxon>
        <taxon>Hexanauplia</taxon>
        <taxon>Copepoda</taxon>
        <taxon>Siphonostomatoida</taxon>
        <taxon>Caligidae</taxon>
        <taxon>Lepeophtheirus</taxon>
    </lineage>
</organism>
<dbReference type="GO" id="GO:0008312">
    <property type="term" value="F:7S RNA binding"/>
    <property type="evidence" value="ECO:0007669"/>
    <property type="project" value="TreeGrafter"/>
</dbReference>
<feature type="compositionally biased region" description="Low complexity" evidence="2">
    <location>
        <begin position="598"/>
        <end position="607"/>
    </location>
</feature>
<dbReference type="SMART" id="SM00028">
    <property type="entry name" value="TPR"/>
    <property type="match status" value="4"/>
</dbReference>
<protein>
    <submittedName>
        <fullName evidence="4">SRP72</fullName>
    </submittedName>
</protein>
<name>A0A7R8CQ69_LEPSM</name>
<sequence length="878" mass="100738">MKENPTEKDRLGSLYGDLAKYGSLGEYEKALSTAHKILNLNPDEYEAYMSVIVALIRLERFEDALKFMDSQERKYGELIFHKSYVFYRLNRPNEALESLKKIFFLSFGMQMTVFLFFFVCKVVVVSLWLLLFPSYAACHYKRLTSFLFINRRRKPDLKCKELEAQILYRLERYAEALSVYESMDITKEDEFISEREANICAVKGCCYIADDKYSEAEKCLKKAESMCKALLKEEYEDIDEDELQKETGIINVQMGFALQLQGKVKEAHVLYNQVLKTKPSDIGLVAVASNNLITLNKDQNIFDSRKRIKAATVEGLEHKLTSSQRRSIAYNSALLAMYTNQIEACKVLIEELDNNFGLKNDDEKDLILAGVLSRSGKYDEAIKILMSTSVLKLDRLLISVQLLLEKKDFKGAIKLLEEKAPEEIKYKKLLAVAYNSKNKKSDKDMSIVWKKTAEFHLCGGELTVAAQSLEELLKTNPNDHILLAQLLPEFKEVTLDVNALESTAFFGGNKKVPKVGGLPSPVAKKENVDLPDPERWIPKKERIAYRKHLKRERRNKGEKFTGAQGTAQGQSDNFDYSSKKATPKSPATQVNTSTFRRTSATAKTASTAKEEKEEGVLEIESLNNFLLMNNDPLIRNCRSALLEEENVRLKSAINLVRQEITSSAHSSNQSELVEKIKEIVNDEELTKKDTLLRRQNVLSHVRAELEHERRIRTQEALDEAERRCYQLGKELELKVSMYEEKVSNLESTRERLQKDIDELGTEKNKLTSRIRIKEDQLTASEIKSKELIRKANQFEELFNGQLESVKVLQNDLTIASEENKGLVKEMELLNKMFYELERTHVTDALKNYKDEDSPEIALFKNAIMKEDGKDCKKPIFNR</sequence>
<dbReference type="Gene3D" id="1.25.40.10">
    <property type="entry name" value="Tetratricopeptide repeat domain"/>
    <property type="match status" value="3"/>
</dbReference>
<dbReference type="Proteomes" id="UP000675881">
    <property type="component" value="Chromosome 3"/>
</dbReference>
<feature type="compositionally biased region" description="Polar residues" evidence="2">
    <location>
        <begin position="563"/>
        <end position="597"/>
    </location>
</feature>
<dbReference type="EMBL" id="HG994582">
    <property type="protein sequence ID" value="CAF2892512.1"/>
    <property type="molecule type" value="Genomic_DNA"/>
</dbReference>
<dbReference type="AlphaFoldDB" id="A0A7R8CQ69"/>
<keyword evidence="3" id="KW-0812">Transmembrane</keyword>
<dbReference type="GO" id="GO:0043022">
    <property type="term" value="F:ribosome binding"/>
    <property type="evidence" value="ECO:0007669"/>
    <property type="project" value="TreeGrafter"/>
</dbReference>
<accession>A0A7R8CQ69</accession>
<dbReference type="GO" id="GO:0006614">
    <property type="term" value="P:SRP-dependent cotranslational protein targeting to membrane"/>
    <property type="evidence" value="ECO:0007669"/>
    <property type="project" value="InterPro"/>
</dbReference>
<keyword evidence="5" id="KW-1185">Reference proteome</keyword>
<dbReference type="InterPro" id="IPR026270">
    <property type="entry name" value="SRP72"/>
</dbReference>
<gene>
    <name evidence="4" type="ORF">LSAA_7089</name>
</gene>
<feature type="coiled-coil region" evidence="1">
    <location>
        <begin position="703"/>
        <end position="776"/>
    </location>
</feature>
<dbReference type="InterPro" id="IPR019734">
    <property type="entry name" value="TPR_rpt"/>
</dbReference>
<evidence type="ECO:0000256" key="1">
    <source>
        <dbReference type="SAM" id="Coils"/>
    </source>
</evidence>
<dbReference type="PANTHER" id="PTHR14094">
    <property type="entry name" value="SIGNAL RECOGNITION PARTICLE 72"/>
    <property type="match status" value="1"/>
</dbReference>
<feature type="transmembrane region" description="Helical" evidence="3">
    <location>
        <begin position="102"/>
        <end position="131"/>
    </location>
</feature>
<evidence type="ECO:0000313" key="5">
    <source>
        <dbReference type="Proteomes" id="UP000675881"/>
    </source>
</evidence>
<evidence type="ECO:0000256" key="2">
    <source>
        <dbReference type="SAM" id="MobiDB-lite"/>
    </source>
</evidence>
<dbReference type="Pfam" id="PF17004">
    <property type="entry name" value="SRP_TPR_like"/>
    <property type="match status" value="1"/>
</dbReference>